<dbReference type="PROSITE" id="PS50181">
    <property type="entry name" value="FBOX"/>
    <property type="match status" value="1"/>
</dbReference>
<proteinExistence type="predicted"/>
<dbReference type="InterPro" id="IPR013187">
    <property type="entry name" value="F-box-assoc_dom_typ3"/>
</dbReference>
<dbReference type="EMBL" id="KZ663239">
    <property type="protein sequence ID" value="PPS14607.1"/>
    <property type="molecule type" value="Genomic_DNA"/>
</dbReference>
<dbReference type="InterPro" id="IPR050796">
    <property type="entry name" value="SCF_F-box_component"/>
</dbReference>
<protein>
    <recommendedName>
        <fullName evidence="1">F-box domain-containing protein</fullName>
    </recommendedName>
</protein>
<sequence>MARLPHEMISDILCRLSVKDLLRFRSVSKPWCSSIDNPYFIKLHLSHSLKTTTNHSLILSHWEDYFFSVDYDLFETTQRLNHPFGEQRKTLQILGSCNGLLALVDDNDRIFLWNPSTRKSQVLPFNEIGFSSPSSTYYGFGYDPISDDYKLVRMVQSHGNNDEYFHSEAKVYSLRSNCWRRIKDVCFYHKFSREFGFLANNALHWMVFRTPESRNKELVGFDLGSEEFRFLELPDGCLDKVLPFNEIGFSSPSSTYYGFGYDPISDDYKLVRMVQSHGNNDEYFHSEAKVYSLRSNCWRRIKDVCFYHKFSREFGFLANNALHWMVFRTPESRNKELVGFDLGSEEFRFLELPDGCLDKVLRFHIKAMGGDICLTSTYRETNDIVVDVWIMKEYGVKQSWFKLISWKEPYFMPCSIVAIPLAFSKDGDEVLFFIGYKWFNWGRWIDSFVWYDLGSQVVEDVVIRGIPSSFDVSLYVDSLVPLNSNAQQ</sequence>
<feature type="domain" description="F-box" evidence="1">
    <location>
        <begin position="1"/>
        <end position="43"/>
    </location>
</feature>
<dbReference type="InterPro" id="IPR001810">
    <property type="entry name" value="F-box_dom"/>
</dbReference>
<dbReference type="PANTHER" id="PTHR31672">
    <property type="entry name" value="BNACNNG10540D PROTEIN"/>
    <property type="match status" value="1"/>
</dbReference>
<dbReference type="OrthoDB" id="591557at2759"/>
<name>A0A2P5YG84_GOSBA</name>
<evidence type="ECO:0000313" key="3">
    <source>
        <dbReference type="Proteomes" id="UP000239757"/>
    </source>
</evidence>
<dbReference type="NCBIfam" id="TIGR01640">
    <property type="entry name" value="F_box_assoc_1"/>
    <property type="match status" value="2"/>
</dbReference>
<dbReference type="SMART" id="SM00256">
    <property type="entry name" value="FBOX"/>
    <property type="match status" value="1"/>
</dbReference>
<dbReference type="Proteomes" id="UP000239757">
    <property type="component" value="Unassembled WGS sequence"/>
</dbReference>
<dbReference type="Gene3D" id="1.20.1280.50">
    <property type="match status" value="1"/>
</dbReference>
<dbReference type="AlphaFoldDB" id="A0A2P5YG84"/>
<organism evidence="2 3">
    <name type="scientific">Gossypium barbadense</name>
    <name type="common">Sea Island cotton</name>
    <name type="synonym">Hibiscus barbadensis</name>
    <dbReference type="NCBI Taxonomy" id="3634"/>
    <lineage>
        <taxon>Eukaryota</taxon>
        <taxon>Viridiplantae</taxon>
        <taxon>Streptophyta</taxon>
        <taxon>Embryophyta</taxon>
        <taxon>Tracheophyta</taxon>
        <taxon>Spermatophyta</taxon>
        <taxon>Magnoliopsida</taxon>
        <taxon>eudicotyledons</taxon>
        <taxon>Gunneridae</taxon>
        <taxon>Pentapetalae</taxon>
        <taxon>rosids</taxon>
        <taxon>malvids</taxon>
        <taxon>Malvales</taxon>
        <taxon>Malvaceae</taxon>
        <taxon>Malvoideae</taxon>
        <taxon>Gossypium</taxon>
    </lineage>
</organism>
<dbReference type="Pfam" id="PF08268">
    <property type="entry name" value="FBA_3"/>
    <property type="match status" value="2"/>
</dbReference>
<dbReference type="PANTHER" id="PTHR31672:SF13">
    <property type="entry name" value="F-BOX PROTEIN CPR30-LIKE"/>
    <property type="match status" value="1"/>
</dbReference>
<reference evidence="2 3" key="1">
    <citation type="submission" date="2015-01" db="EMBL/GenBank/DDBJ databases">
        <title>Genome of allotetraploid Gossypium barbadense reveals genomic plasticity and fiber elongation in cotton evolution.</title>
        <authorList>
            <person name="Chen X."/>
            <person name="Liu X."/>
            <person name="Zhao B."/>
            <person name="Zheng H."/>
            <person name="Hu Y."/>
            <person name="Lu G."/>
            <person name="Yang C."/>
            <person name="Chen J."/>
            <person name="Shan C."/>
            <person name="Zhang L."/>
            <person name="Zhou Y."/>
            <person name="Wang L."/>
            <person name="Guo W."/>
            <person name="Bai Y."/>
            <person name="Ruan J."/>
            <person name="Shangguan X."/>
            <person name="Mao Y."/>
            <person name="Jiang J."/>
            <person name="Zhu Y."/>
            <person name="Lei J."/>
            <person name="Kang H."/>
            <person name="Chen S."/>
            <person name="He X."/>
            <person name="Wang R."/>
            <person name="Wang Y."/>
            <person name="Chen J."/>
            <person name="Wang L."/>
            <person name="Yu S."/>
            <person name="Wang B."/>
            <person name="Wei J."/>
            <person name="Song S."/>
            <person name="Lu X."/>
            <person name="Gao Z."/>
            <person name="Gu W."/>
            <person name="Deng X."/>
            <person name="Ma D."/>
            <person name="Wang S."/>
            <person name="Liang W."/>
            <person name="Fang L."/>
            <person name="Cai C."/>
            <person name="Zhu X."/>
            <person name="Zhou B."/>
            <person name="Zhang Y."/>
            <person name="Chen Z."/>
            <person name="Xu S."/>
            <person name="Zhu R."/>
            <person name="Wang S."/>
            <person name="Zhang T."/>
            <person name="Zhao G."/>
        </authorList>
    </citation>
    <scope>NUCLEOTIDE SEQUENCE [LARGE SCALE GENOMIC DNA]</scope>
    <source>
        <strain evidence="3">cv. Xinhai21</strain>
        <tissue evidence="2">Leaf</tissue>
    </source>
</reference>
<dbReference type="InterPro" id="IPR036047">
    <property type="entry name" value="F-box-like_dom_sf"/>
</dbReference>
<gene>
    <name evidence="2" type="ORF">GOBAR_AA05986</name>
</gene>
<evidence type="ECO:0000313" key="2">
    <source>
        <dbReference type="EMBL" id="PPS14607.1"/>
    </source>
</evidence>
<dbReference type="SUPFAM" id="SSF81383">
    <property type="entry name" value="F-box domain"/>
    <property type="match status" value="1"/>
</dbReference>
<evidence type="ECO:0000259" key="1">
    <source>
        <dbReference type="PROSITE" id="PS50181"/>
    </source>
</evidence>
<accession>A0A2P5YG84</accession>
<dbReference type="Pfam" id="PF00646">
    <property type="entry name" value="F-box"/>
    <property type="match status" value="1"/>
</dbReference>
<dbReference type="InterPro" id="IPR017451">
    <property type="entry name" value="F-box-assoc_interact_dom"/>
</dbReference>
<dbReference type="CDD" id="cd22157">
    <property type="entry name" value="F-box_AtFBW1-like"/>
    <property type="match status" value="1"/>
</dbReference>